<accession>A0A251VQV9</accession>
<dbReference type="AlphaFoldDB" id="A0A251VQV9"/>
<reference evidence="3" key="1">
    <citation type="journal article" date="2017" name="Nature">
        <title>The sunflower genome provides insights into oil metabolism, flowering and Asterid evolution.</title>
        <authorList>
            <person name="Badouin H."/>
            <person name="Gouzy J."/>
            <person name="Grassa C.J."/>
            <person name="Murat F."/>
            <person name="Staton S.E."/>
            <person name="Cottret L."/>
            <person name="Lelandais-Briere C."/>
            <person name="Owens G.L."/>
            <person name="Carrere S."/>
            <person name="Mayjonade B."/>
            <person name="Legrand L."/>
            <person name="Gill N."/>
            <person name="Kane N.C."/>
            <person name="Bowers J.E."/>
            <person name="Hubner S."/>
            <person name="Bellec A."/>
            <person name="Berard A."/>
            <person name="Berges H."/>
            <person name="Blanchet N."/>
            <person name="Boniface M.C."/>
            <person name="Brunel D."/>
            <person name="Catrice O."/>
            <person name="Chaidir N."/>
            <person name="Claudel C."/>
            <person name="Donnadieu C."/>
            <person name="Faraut T."/>
            <person name="Fievet G."/>
            <person name="Helmstetter N."/>
            <person name="King M."/>
            <person name="Knapp S.J."/>
            <person name="Lai Z."/>
            <person name="Le Paslier M.C."/>
            <person name="Lippi Y."/>
            <person name="Lorenzon L."/>
            <person name="Mandel J.R."/>
            <person name="Marage G."/>
            <person name="Marchand G."/>
            <person name="Marquand E."/>
            <person name="Bret-Mestries E."/>
            <person name="Morien E."/>
            <person name="Nambeesan S."/>
            <person name="Nguyen T."/>
            <person name="Pegot-Espagnet P."/>
            <person name="Pouilly N."/>
            <person name="Raftis F."/>
            <person name="Sallet E."/>
            <person name="Schiex T."/>
            <person name="Thomas J."/>
            <person name="Vandecasteele C."/>
            <person name="Vares D."/>
            <person name="Vear F."/>
            <person name="Vautrin S."/>
            <person name="Crespi M."/>
            <person name="Mangin B."/>
            <person name="Burke J.M."/>
            <person name="Salse J."/>
            <person name="Munos S."/>
            <person name="Vincourt P."/>
            <person name="Rieseberg L.H."/>
            <person name="Langlade N.B."/>
        </authorList>
    </citation>
    <scope>NUCLEOTIDE SEQUENCE [LARGE SCALE GENOMIC DNA]</scope>
    <source>
        <strain evidence="3">cv. SF193</strain>
    </source>
</reference>
<name>A0A251VQV9_HELAN</name>
<organism evidence="2 3">
    <name type="scientific">Helianthus annuus</name>
    <name type="common">Common sunflower</name>
    <dbReference type="NCBI Taxonomy" id="4232"/>
    <lineage>
        <taxon>Eukaryota</taxon>
        <taxon>Viridiplantae</taxon>
        <taxon>Streptophyta</taxon>
        <taxon>Embryophyta</taxon>
        <taxon>Tracheophyta</taxon>
        <taxon>Spermatophyta</taxon>
        <taxon>Magnoliopsida</taxon>
        <taxon>eudicotyledons</taxon>
        <taxon>Gunneridae</taxon>
        <taxon>Pentapetalae</taxon>
        <taxon>asterids</taxon>
        <taxon>campanulids</taxon>
        <taxon>Asterales</taxon>
        <taxon>Asteraceae</taxon>
        <taxon>Asteroideae</taxon>
        <taxon>Heliantheae alliance</taxon>
        <taxon>Heliantheae</taxon>
        <taxon>Helianthus</taxon>
    </lineage>
</organism>
<sequence length="81" mass="8785">MEEPGLPSVTLLAFGQTGGGLWWLTSYRKRKAEESKGTVVVGAGGIRGRRPSCTPKMGTTMAVAIFLAVARVQFRRRWSCG</sequence>
<keyword evidence="1" id="KW-1133">Transmembrane helix</keyword>
<dbReference type="Proteomes" id="UP000215914">
    <property type="component" value="Chromosome 1"/>
</dbReference>
<evidence type="ECO:0000256" key="1">
    <source>
        <dbReference type="SAM" id="Phobius"/>
    </source>
</evidence>
<dbReference type="InParanoid" id="A0A251VQV9"/>
<gene>
    <name evidence="2" type="ORF">HannXRQ_Chr01g0022231</name>
</gene>
<evidence type="ECO:0000313" key="2">
    <source>
        <dbReference type="EMBL" id="OTG37749.1"/>
    </source>
</evidence>
<evidence type="ECO:0000313" key="3">
    <source>
        <dbReference type="Proteomes" id="UP000215914"/>
    </source>
</evidence>
<proteinExistence type="predicted"/>
<keyword evidence="1" id="KW-0812">Transmembrane</keyword>
<feature type="transmembrane region" description="Helical" evidence="1">
    <location>
        <begin position="6"/>
        <end position="24"/>
    </location>
</feature>
<keyword evidence="1" id="KW-0472">Membrane</keyword>
<keyword evidence="3" id="KW-1185">Reference proteome</keyword>
<protein>
    <submittedName>
        <fullName evidence="2">Uncharacterized protein</fullName>
    </submittedName>
</protein>
<dbReference type="EMBL" id="CM007890">
    <property type="protein sequence ID" value="OTG37749.1"/>
    <property type="molecule type" value="Genomic_DNA"/>
</dbReference>